<name>A0AAX6MXI3_9PEZI</name>
<evidence type="ECO:0000256" key="1">
    <source>
        <dbReference type="SAM" id="MobiDB-lite"/>
    </source>
</evidence>
<proteinExistence type="predicted"/>
<dbReference type="Proteomes" id="UP001369815">
    <property type="component" value="Unassembled WGS sequence"/>
</dbReference>
<gene>
    <name evidence="2" type="ORF">Daesc_002183</name>
</gene>
<comment type="caution">
    <text evidence="2">The sequence shown here is derived from an EMBL/GenBank/DDBJ whole genome shotgun (WGS) entry which is preliminary data.</text>
</comment>
<dbReference type="EMBL" id="JBANMG010000002">
    <property type="protein sequence ID" value="KAK6956901.1"/>
    <property type="molecule type" value="Genomic_DNA"/>
</dbReference>
<feature type="region of interest" description="Disordered" evidence="1">
    <location>
        <begin position="24"/>
        <end position="51"/>
    </location>
</feature>
<accession>A0AAX6MXI3</accession>
<keyword evidence="3" id="KW-1185">Reference proteome</keyword>
<sequence>MARTGRGIATEKAAVRAEQRKVALGLEADQSRKSPALGMSGSSSSSSHGIYDPHDFRPPFEAYLQRSCRREADAKPLKIEECLDMDLVKKGSFYYMSKNYVEEVGDWSDFVEEHKKSTF</sequence>
<protein>
    <submittedName>
        <fullName evidence="2">Uncharacterized protein</fullName>
    </submittedName>
</protein>
<organism evidence="2 3">
    <name type="scientific">Daldinia eschscholtzii</name>
    <dbReference type="NCBI Taxonomy" id="292717"/>
    <lineage>
        <taxon>Eukaryota</taxon>
        <taxon>Fungi</taxon>
        <taxon>Dikarya</taxon>
        <taxon>Ascomycota</taxon>
        <taxon>Pezizomycotina</taxon>
        <taxon>Sordariomycetes</taxon>
        <taxon>Xylariomycetidae</taxon>
        <taxon>Xylariales</taxon>
        <taxon>Hypoxylaceae</taxon>
        <taxon>Daldinia</taxon>
    </lineage>
</organism>
<evidence type="ECO:0000313" key="3">
    <source>
        <dbReference type="Proteomes" id="UP001369815"/>
    </source>
</evidence>
<reference evidence="2 3" key="1">
    <citation type="journal article" date="2024" name="Front Chem Biol">
        <title>Unveiling the potential of Daldinia eschscholtzii MFLUCC 19-0629 through bioactivity and bioinformatics studies for enhanced sustainable agriculture production.</title>
        <authorList>
            <person name="Brooks S."/>
            <person name="Weaver J.A."/>
            <person name="Klomchit A."/>
            <person name="Alharthi S.A."/>
            <person name="Onlamun T."/>
            <person name="Nurani R."/>
            <person name="Vong T.K."/>
            <person name="Alberti F."/>
            <person name="Greco C."/>
        </authorList>
    </citation>
    <scope>NUCLEOTIDE SEQUENCE [LARGE SCALE GENOMIC DNA]</scope>
    <source>
        <strain evidence="2">MFLUCC 19-0629</strain>
    </source>
</reference>
<dbReference type="AlphaFoldDB" id="A0AAX6MXI3"/>
<evidence type="ECO:0000313" key="2">
    <source>
        <dbReference type="EMBL" id="KAK6956901.1"/>
    </source>
</evidence>